<dbReference type="AlphaFoldDB" id="A0A517VQQ1"/>
<evidence type="ECO:0000313" key="2">
    <source>
        <dbReference type="Proteomes" id="UP000318704"/>
    </source>
</evidence>
<dbReference type="KEGG" id="gaw:V144x_07210"/>
<gene>
    <name evidence="1" type="ORF">V144x_07210</name>
</gene>
<dbReference type="EMBL" id="CP037920">
    <property type="protein sequence ID" value="QDT95279.1"/>
    <property type="molecule type" value="Genomic_DNA"/>
</dbReference>
<sequence length="101" mass="11364">MILPDSLVQPLFDGLIDIYRLPANYSPSFKQACTQTPEMPHLRRCGRNDTKTAISLQGSYLSVFAALKFCPDTADKTYVPFDFSFKWDIIASSGSKYKEST</sequence>
<reference evidence="1 2" key="1">
    <citation type="submission" date="2019-03" db="EMBL/GenBank/DDBJ databases">
        <title>Deep-cultivation of Planctomycetes and their phenomic and genomic characterization uncovers novel biology.</title>
        <authorList>
            <person name="Wiegand S."/>
            <person name="Jogler M."/>
            <person name="Boedeker C."/>
            <person name="Pinto D."/>
            <person name="Vollmers J."/>
            <person name="Rivas-Marin E."/>
            <person name="Kohn T."/>
            <person name="Peeters S.H."/>
            <person name="Heuer A."/>
            <person name="Rast P."/>
            <person name="Oberbeckmann S."/>
            <person name="Bunk B."/>
            <person name="Jeske O."/>
            <person name="Meyerdierks A."/>
            <person name="Storesund J.E."/>
            <person name="Kallscheuer N."/>
            <person name="Luecker S."/>
            <person name="Lage O.M."/>
            <person name="Pohl T."/>
            <person name="Merkel B.J."/>
            <person name="Hornburger P."/>
            <person name="Mueller R.-W."/>
            <person name="Bruemmer F."/>
            <person name="Labrenz M."/>
            <person name="Spormann A.M."/>
            <person name="Op den Camp H."/>
            <person name="Overmann J."/>
            <person name="Amann R."/>
            <person name="Jetten M.S.M."/>
            <person name="Mascher T."/>
            <person name="Medema M.H."/>
            <person name="Devos D.P."/>
            <person name="Kaster A.-K."/>
            <person name="Ovreas L."/>
            <person name="Rohde M."/>
            <person name="Galperin M.Y."/>
            <person name="Jogler C."/>
        </authorList>
    </citation>
    <scope>NUCLEOTIDE SEQUENCE [LARGE SCALE GENOMIC DNA]</scope>
    <source>
        <strain evidence="1 2">V144</strain>
    </source>
</reference>
<accession>A0A517VQQ1</accession>
<dbReference type="Proteomes" id="UP000318704">
    <property type="component" value="Chromosome"/>
</dbReference>
<name>A0A517VQQ1_9PLAN</name>
<organism evidence="1 2">
    <name type="scientific">Gimesia aquarii</name>
    <dbReference type="NCBI Taxonomy" id="2527964"/>
    <lineage>
        <taxon>Bacteria</taxon>
        <taxon>Pseudomonadati</taxon>
        <taxon>Planctomycetota</taxon>
        <taxon>Planctomycetia</taxon>
        <taxon>Planctomycetales</taxon>
        <taxon>Planctomycetaceae</taxon>
        <taxon>Gimesia</taxon>
    </lineage>
</organism>
<proteinExistence type="predicted"/>
<protein>
    <submittedName>
        <fullName evidence="1">Uncharacterized protein</fullName>
    </submittedName>
</protein>
<evidence type="ECO:0000313" key="1">
    <source>
        <dbReference type="EMBL" id="QDT95279.1"/>
    </source>
</evidence>